<evidence type="ECO:0000313" key="3">
    <source>
        <dbReference type="Proteomes" id="UP000316096"/>
    </source>
</evidence>
<keyword evidence="1" id="KW-1133">Transmembrane helix</keyword>
<dbReference type="RefSeq" id="WP_185792720.1">
    <property type="nucleotide sequence ID" value="NZ_VFOZ01000002.1"/>
</dbReference>
<comment type="caution">
    <text evidence="2">The sequence shown here is derived from an EMBL/GenBank/DDBJ whole genome shotgun (WGS) entry which is preliminary data.</text>
</comment>
<keyword evidence="3" id="KW-1185">Reference proteome</keyword>
<feature type="transmembrane region" description="Helical" evidence="1">
    <location>
        <begin position="6"/>
        <end position="24"/>
    </location>
</feature>
<keyword evidence="1" id="KW-0812">Transmembrane</keyword>
<gene>
    <name evidence="2" type="ORF">FB559_8392</name>
</gene>
<protein>
    <submittedName>
        <fullName evidence="2">Uncharacterized protein</fullName>
    </submittedName>
</protein>
<dbReference type="Proteomes" id="UP000316096">
    <property type="component" value="Unassembled WGS sequence"/>
</dbReference>
<dbReference type="EMBL" id="VFOZ01000002">
    <property type="protein sequence ID" value="TQL91069.1"/>
    <property type="molecule type" value="Genomic_DNA"/>
</dbReference>
<organism evidence="2 3">
    <name type="scientific">Actinoallomurus bryophytorum</name>
    <dbReference type="NCBI Taxonomy" id="1490222"/>
    <lineage>
        <taxon>Bacteria</taxon>
        <taxon>Bacillati</taxon>
        <taxon>Actinomycetota</taxon>
        <taxon>Actinomycetes</taxon>
        <taxon>Streptosporangiales</taxon>
        <taxon>Thermomonosporaceae</taxon>
        <taxon>Actinoallomurus</taxon>
    </lineage>
</organism>
<keyword evidence="1" id="KW-0472">Membrane</keyword>
<name>A0A543C1W8_9ACTN</name>
<evidence type="ECO:0000313" key="2">
    <source>
        <dbReference type="EMBL" id="TQL91069.1"/>
    </source>
</evidence>
<accession>A0A543C1W8</accession>
<dbReference type="AlphaFoldDB" id="A0A543C1W8"/>
<reference evidence="2 3" key="1">
    <citation type="submission" date="2019-06" db="EMBL/GenBank/DDBJ databases">
        <title>Sequencing the genomes of 1000 actinobacteria strains.</title>
        <authorList>
            <person name="Klenk H.-P."/>
        </authorList>
    </citation>
    <scope>NUCLEOTIDE SEQUENCE [LARGE SCALE GENOMIC DNA]</scope>
    <source>
        <strain evidence="2 3">DSM 102200</strain>
    </source>
</reference>
<sequence>MWLNFIFLITASLCLGFILGWIVARPRRWGAFGTEVPEEDPASIDTFARGA</sequence>
<evidence type="ECO:0000256" key="1">
    <source>
        <dbReference type="SAM" id="Phobius"/>
    </source>
</evidence>
<proteinExistence type="predicted"/>